<dbReference type="AlphaFoldDB" id="A0A2V5LFN7"/>
<evidence type="ECO:0000256" key="3">
    <source>
        <dbReference type="ARBA" id="ARBA00023163"/>
    </source>
</evidence>
<keyword evidence="6" id="KW-1185">Reference proteome</keyword>
<dbReference type="PANTHER" id="PTHR30146:SF138">
    <property type="entry name" value="TRANSCRIPTIONAL REGULATORY PROTEIN"/>
    <property type="match status" value="1"/>
</dbReference>
<dbReference type="InterPro" id="IPR000843">
    <property type="entry name" value="HTH_LacI"/>
</dbReference>
<evidence type="ECO:0000313" key="6">
    <source>
        <dbReference type="Proteomes" id="UP000247832"/>
    </source>
</evidence>
<dbReference type="EMBL" id="QJVD01000004">
    <property type="protein sequence ID" value="PYI68643.1"/>
    <property type="molecule type" value="Genomic_DNA"/>
</dbReference>
<comment type="caution">
    <text evidence="5">The sequence shown here is derived from an EMBL/GenBank/DDBJ whole genome shotgun (WGS) entry which is preliminary data.</text>
</comment>
<dbReference type="SMART" id="SM00354">
    <property type="entry name" value="HTH_LACI"/>
    <property type="match status" value="1"/>
</dbReference>
<protein>
    <submittedName>
        <fullName evidence="5">LacI family transcriptional regulator</fullName>
    </submittedName>
</protein>
<keyword evidence="2" id="KW-0238">DNA-binding</keyword>
<sequence>MEVGPERGRATLRDVAKRAGVAASTVSRVFSEPGRISPGTTAAVFEAARKLGYMQHSRGGAERQSRPNAVALLVPDITNPFYFDIIHGTQEQLKAAGYIQLLVDTEESEDVEAGALESLISSSRGVILAASRLSTEALTKAATRVPLVAMNRNDAGVPTVLIDTTVGIHQAFQHLVSLDHKSIAFISGPAKSWSNQWRWLAFEEAAEEHGVQAVRLGPYAPKPTSGAAAADAMITSRATACIAFNDLLAIGMLRRFRTRGVRVPADLSIIGCDDIFGADFCNPPLTTITAPIEQAGRVATTMLLNQLNAGLPTVRQVAQLPTHLTVRESTGPAVAPARGQAV</sequence>
<dbReference type="PROSITE" id="PS50932">
    <property type="entry name" value="HTH_LACI_2"/>
    <property type="match status" value="1"/>
</dbReference>
<dbReference type="Pfam" id="PF13377">
    <property type="entry name" value="Peripla_BP_3"/>
    <property type="match status" value="1"/>
</dbReference>
<reference evidence="5 6" key="1">
    <citation type="submission" date="2018-05" db="EMBL/GenBank/DDBJ databases">
        <title>Genetic diversity of glacier-inhabiting Cryobacterium bacteria in China and description of Cryobacterium mengkeensis sp. nov. and Arthrobacter glacialis sp. nov.</title>
        <authorList>
            <person name="Liu Q."/>
            <person name="Xin Y.-H."/>
        </authorList>
    </citation>
    <scope>NUCLEOTIDE SEQUENCE [LARGE SCALE GENOMIC DNA]</scope>
    <source>
        <strain evidence="5 6">LI2</strain>
    </source>
</reference>
<dbReference type="Gene3D" id="1.10.260.40">
    <property type="entry name" value="lambda repressor-like DNA-binding domains"/>
    <property type="match status" value="1"/>
</dbReference>
<name>A0A2V5LFN7_9MICC</name>
<dbReference type="Gene3D" id="3.40.50.2300">
    <property type="match status" value="2"/>
</dbReference>
<dbReference type="InterPro" id="IPR028082">
    <property type="entry name" value="Peripla_BP_I"/>
</dbReference>
<accession>A0A2V5LFN7</accession>
<dbReference type="SUPFAM" id="SSF47413">
    <property type="entry name" value="lambda repressor-like DNA-binding domains"/>
    <property type="match status" value="1"/>
</dbReference>
<dbReference type="Pfam" id="PF00356">
    <property type="entry name" value="LacI"/>
    <property type="match status" value="1"/>
</dbReference>
<evidence type="ECO:0000256" key="2">
    <source>
        <dbReference type="ARBA" id="ARBA00023125"/>
    </source>
</evidence>
<evidence type="ECO:0000256" key="1">
    <source>
        <dbReference type="ARBA" id="ARBA00023015"/>
    </source>
</evidence>
<dbReference type="OrthoDB" id="3258243at2"/>
<keyword evidence="1" id="KW-0805">Transcription regulation</keyword>
<dbReference type="CDD" id="cd06267">
    <property type="entry name" value="PBP1_LacI_sugar_binding-like"/>
    <property type="match status" value="1"/>
</dbReference>
<dbReference type="CDD" id="cd01392">
    <property type="entry name" value="HTH_LacI"/>
    <property type="match status" value="1"/>
</dbReference>
<dbReference type="InterPro" id="IPR010982">
    <property type="entry name" value="Lambda_DNA-bd_dom_sf"/>
</dbReference>
<dbReference type="RefSeq" id="WP_110499895.1">
    <property type="nucleotide sequence ID" value="NZ_QJVD01000004.1"/>
</dbReference>
<evidence type="ECO:0000259" key="4">
    <source>
        <dbReference type="PROSITE" id="PS50932"/>
    </source>
</evidence>
<evidence type="ECO:0000313" key="5">
    <source>
        <dbReference type="EMBL" id="PYI68643.1"/>
    </source>
</evidence>
<keyword evidence="3" id="KW-0804">Transcription</keyword>
<dbReference type="InterPro" id="IPR046335">
    <property type="entry name" value="LacI/GalR-like_sensor"/>
</dbReference>
<dbReference type="Proteomes" id="UP000247832">
    <property type="component" value="Unassembled WGS sequence"/>
</dbReference>
<dbReference type="PANTHER" id="PTHR30146">
    <property type="entry name" value="LACI-RELATED TRANSCRIPTIONAL REPRESSOR"/>
    <property type="match status" value="1"/>
</dbReference>
<dbReference type="SUPFAM" id="SSF53822">
    <property type="entry name" value="Periplasmic binding protein-like I"/>
    <property type="match status" value="1"/>
</dbReference>
<proteinExistence type="predicted"/>
<organism evidence="5 6">
    <name type="scientific">Arthrobacter livingstonensis</name>
    <dbReference type="NCBI Taxonomy" id="670078"/>
    <lineage>
        <taxon>Bacteria</taxon>
        <taxon>Bacillati</taxon>
        <taxon>Actinomycetota</taxon>
        <taxon>Actinomycetes</taxon>
        <taxon>Micrococcales</taxon>
        <taxon>Micrococcaceae</taxon>
        <taxon>Arthrobacter</taxon>
    </lineage>
</organism>
<dbReference type="GO" id="GO:0003700">
    <property type="term" value="F:DNA-binding transcription factor activity"/>
    <property type="evidence" value="ECO:0007669"/>
    <property type="project" value="TreeGrafter"/>
</dbReference>
<gene>
    <name evidence="5" type="ORF">CVV68_04860</name>
</gene>
<dbReference type="GO" id="GO:0000976">
    <property type="term" value="F:transcription cis-regulatory region binding"/>
    <property type="evidence" value="ECO:0007669"/>
    <property type="project" value="TreeGrafter"/>
</dbReference>
<feature type="domain" description="HTH lacI-type" evidence="4">
    <location>
        <begin position="10"/>
        <end position="64"/>
    </location>
</feature>